<dbReference type="HOGENOM" id="CLU_1644101_0_0_1"/>
<evidence type="ECO:0000313" key="2">
    <source>
        <dbReference type="EMBL" id="EGF97142.1"/>
    </source>
</evidence>
<protein>
    <submittedName>
        <fullName evidence="2">Uncharacterized protein</fullName>
    </submittedName>
</protein>
<organism evidence="3">
    <name type="scientific">Melampsora larici-populina (strain 98AG31 / pathotype 3-4-7)</name>
    <name type="common">Poplar leaf rust fungus</name>
    <dbReference type="NCBI Taxonomy" id="747676"/>
    <lineage>
        <taxon>Eukaryota</taxon>
        <taxon>Fungi</taxon>
        <taxon>Dikarya</taxon>
        <taxon>Basidiomycota</taxon>
        <taxon>Pucciniomycotina</taxon>
        <taxon>Pucciniomycetes</taxon>
        <taxon>Pucciniales</taxon>
        <taxon>Melampsoraceae</taxon>
        <taxon>Melampsora</taxon>
    </lineage>
</organism>
<dbReference type="VEuPathDB" id="FungiDB:MELLADRAFT_114561"/>
<feature type="compositionally biased region" description="Basic and acidic residues" evidence="1">
    <location>
        <begin position="151"/>
        <end position="160"/>
    </location>
</feature>
<proteinExistence type="predicted"/>
<dbReference type="Proteomes" id="UP000001072">
    <property type="component" value="Unassembled WGS sequence"/>
</dbReference>
<keyword evidence="3" id="KW-1185">Reference proteome</keyword>
<dbReference type="GeneID" id="18925390"/>
<dbReference type="AlphaFoldDB" id="F4SDY6"/>
<dbReference type="KEGG" id="mlr:MELLADRAFT_114561"/>
<sequence length="182" mass="20326">MESSECPQQASGQTTVVDSSLVVGGSSMQQSTLVPSSQTLSPGFADTTLEKEFGAIKPFEDPINTHCTKLEEKALEAFNNLEGSWQEYQNVLMKTEAIRKGKVTPSEAEEMKWVYHFYTPSEERLQRLSARGWMGRGSSPDSFDTSGQSWHAEEDQEWLRQWRKKHGGPADYPANPAGPKPQ</sequence>
<evidence type="ECO:0000313" key="3">
    <source>
        <dbReference type="Proteomes" id="UP000001072"/>
    </source>
</evidence>
<feature type="region of interest" description="Disordered" evidence="1">
    <location>
        <begin position="133"/>
        <end position="182"/>
    </location>
</feature>
<feature type="compositionally biased region" description="Polar residues" evidence="1">
    <location>
        <begin position="139"/>
        <end position="149"/>
    </location>
</feature>
<evidence type="ECO:0000256" key="1">
    <source>
        <dbReference type="SAM" id="MobiDB-lite"/>
    </source>
</evidence>
<dbReference type="EMBL" id="GL883312">
    <property type="protein sequence ID" value="EGF97142.1"/>
    <property type="molecule type" value="Genomic_DNA"/>
</dbReference>
<dbReference type="InParanoid" id="F4SDY6"/>
<gene>
    <name evidence="2" type="ORF">MELLADRAFT_114561</name>
</gene>
<dbReference type="RefSeq" id="XP_007419591.1">
    <property type="nucleotide sequence ID" value="XM_007419529.1"/>
</dbReference>
<accession>F4SDY6</accession>
<reference evidence="3" key="1">
    <citation type="journal article" date="2011" name="Proc. Natl. Acad. Sci. U.S.A.">
        <title>Obligate biotrophy features unraveled by the genomic analysis of rust fungi.</title>
        <authorList>
            <person name="Duplessis S."/>
            <person name="Cuomo C.A."/>
            <person name="Lin Y.-C."/>
            <person name="Aerts A."/>
            <person name="Tisserant E."/>
            <person name="Veneault-Fourrey C."/>
            <person name="Joly D.L."/>
            <person name="Hacquard S."/>
            <person name="Amselem J."/>
            <person name="Cantarel B.L."/>
            <person name="Chiu R."/>
            <person name="Coutinho P.M."/>
            <person name="Feau N."/>
            <person name="Field M."/>
            <person name="Frey P."/>
            <person name="Gelhaye E."/>
            <person name="Goldberg J."/>
            <person name="Grabherr M.G."/>
            <person name="Kodira C.D."/>
            <person name="Kohler A."/>
            <person name="Kuees U."/>
            <person name="Lindquist E.A."/>
            <person name="Lucas S.M."/>
            <person name="Mago R."/>
            <person name="Mauceli E."/>
            <person name="Morin E."/>
            <person name="Murat C."/>
            <person name="Pangilinan J.L."/>
            <person name="Park R."/>
            <person name="Pearson M."/>
            <person name="Quesneville H."/>
            <person name="Rouhier N."/>
            <person name="Sakthikumar S."/>
            <person name="Salamov A.A."/>
            <person name="Schmutz J."/>
            <person name="Selles B."/>
            <person name="Shapiro H."/>
            <person name="Tanguay P."/>
            <person name="Tuskan G.A."/>
            <person name="Henrissat B."/>
            <person name="Van de Peer Y."/>
            <person name="Rouze P."/>
            <person name="Ellis J.G."/>
            <person name="Dodds P.N."/>
            <person name="Schein J.E."/>
            <person name="Zhong S."/>
            <person name="Hamelin R.C."/>
            <person name="Grigoriev I.V."/>
            <person name="Szabo L.J."/>
            <person name="Martin F."/>
        </authorList>
    </citation>
    <scope>NUCLEOTIDE SEQUENCE [LARGE SCALE GENOMIC DNA]</scope>
    <source>
        <strain evidence="3">98AG31 / pathotype 3-4-7</strain>
    </source>
</reference>
<name>F4SDY6_MELLP</name>